<name>A0A0L0GD31_9EUKA</name>
<dbReference type="AlphaFoldDB" id="A0A0L0GD31"/>
<evidence type="ECO:0000313" key="2">
    <source>
        <dbReference type="Proteomes" id="UP000054560"/>
    </source>
</evidence>
<dbReference type="EMBL" id="KQ241666">
    <property type="protein sequence ID" value="KNC86138.1"/>
    <property type="molecule type" value="Genomic_DNA"/>
</dbReference>
<dbReference type="InterPro" id="IPR011992">
    <property type="entry name" value="EF-hand-dom_pair"/>
</dbReference>
<dbReference type="SUPFAM" id="SSF47473">
    <property type="entry name" value="EF-hand"/>
    <property type="match status" value="1"/>
</dbReference>
<gene>
    <name evidence="1" type="ORF">SARC_01707</name>
</gene>
<organism evidence="1 2">
    <name type="scientific">Sphaeroforma arctica JP610</name>
    <dbReference type="NCBI Taxonomy" id="667725"/>
    <lineage>
        <taxon>Eukaryota</taxon>
        <taxon>Ichthyosporea</taxon>
        <taxon>Ichthyophonida</taxon>
        <taxon>Sphaeroforma</taxon>
    </lineage>
</organism>
<sequence length="131" mass="14260">MTQQQTPKGIFKQLADKEGKVSPTRVPIFLRAAGLAPSQSQLAEVINSLHGESVDRAKALELYEACLKNWGTQDNLVSKVTSNFENGSLSKMLSDMGDELTKEEVVDVLKQVNLESSASLHDFAEVLLAQG</sequence>
<dbReference type="GeneID" id="25902211"/>
<keyword evidence="2" id="KW-1185">Reference proteome</keyword>
<dbReference type="Gene3D" id="1.10.238.10">
    <property type="entry name" value="EF-hand"/>
    <property type="match status" value="1"/>
</dbReference>
<proteinExistence type="predicted"/>
<accession>A0A0L0GD31</accession>
<reference evidence="1 2" key="1">
    <citation type="submission" date="2011-02" db="EMBL/GenBank/DDBJ databases">
        <title>The Genome Sequence of Sphaeroforma arctica JP610.</title>
        <authorList>
            <consortium name="The Broad Institute Genome Sequencing Platform"/>
            <person name="Russ C."/>
            <person name="Cuomo C."/>
            <person name="Young S.K."/>
            <person name="Zeng Q."/>
            <person name="Gargeya S."/>
            <person name="Alvarado L."/>
            <person name="Berlin A."/>
            <person name="Chapman S.B."/>
            <person name="Chen Z."/>
            <person name="Freedman E."/>
            <person name="Gellesch M."/>
            <person name="Goldberg J."/>
            <person name="Griggs A."/>
            <person name="Gujja S."/>
            <person name="Heilman E."/>
            <person name="Heiman D."/>
            <person name="Howarth C."/>
            <person name="Mehta T."/>
            <person name="Neiman D."/>
            <person name="Pearson M."/>
            <person name="Roberts A."/>
            <person name="Saif S."/>
            <person name="Shea T."/>
            <person name="Shenoy N."/>
            <person name="Sisk P."/>
            <person name="Stolte C."/>
            <person name="Sykes S."/>
            <person name="White J."/>
            <person name="Yandava C."/>
            <person name="Burger G."/>
            <person name="Gray M.W."/>
            <person name="Holland P.W.H."/>
            <person name="King N."/>
            <person name="Lang F.B.F."/>
            <person name="Roger A.J."/>
            <person name="Ruiz-Trillo I."/>
            <person name="Haas B."/>
            <person name="Nusbaum C."/>
            <person name="Birren B."/>
        </authorList>
    </citation>
    <scope>NUCLEOTIDE SEQUENCE [LARGE SCALE GENOMIC DNA]</scope>
    <source>
        <strain evidence="1 2">JP610</strain>
    </source>
</reference>
<evidence type="ECO:0008006" key="3">
    <source>
        <dbReference type="Google" id="ProtNLM"/>
    </source>
</evidence>
<dbReference type="RefSeq" id="XP_014160040.1">
    <property type="nucleotide sequence ID" value="XM_014304565.1"/>
</dbReference>
<dbReference type="Proteomes" id="UP000054560">
    <property type="component" value="Unassembled WGS sequence"/>
</dbReference>
<evidence type="ECO:0000313" key="1">
    <source>
        <dbReference type="EMBL" id="KNC86138.1"/>
    </source>
</evidence>
<protein>
    <recommendedName>
        <fullName evidence="3">EF-hand domain-containing protein</fullName>
    </recommendedName>
</protein>